<dbReference type="GO" id="GO:0015105">
    <property type="term" value="F:arsenite transmembrane transporter activity"/>
    <property type="evidence" value="ECO:0007669"/>
    <property type="project" value="TreeGrafter"/>
</dbReference>
<accession>A0A2J6X4D0</accession>
<feature type="transmembrane region" description="Helical" evidence="8">
    <location>
        <begin position="12"/>
        <end position="34"/>
    </location>
</feature>
<comment type="subcellular location">
    <subcellularLocation>
        <location evidence="1">Cell membrane</location>
        <topology evidence="1">Multi-pass membrane protein</topology>
    </subcellularLocation>
</comment>
<feature type="transmembrane region" description="Helical" evidence="8">
    <location>
        <begin position="236"/>
        <end position="261"/>
    </location>
</feature>
<feature type="transmembrane region" description="Helical" evidence="8">
    <location>
        <begin position="103"/>
        <end position="125"/>
    </location>
</feature>
<dbReference type="AlphaFoldDB" id="A0A2J6X4D0"/>
<dbReference type="GO" id="GO:0015297">
    <property type="term" value="F:antiporter activity"/>
    <property type="evidence" value="ECO:0007669"/>
    <property type="project" value="InterPro"/>
</dbReference>
<dbReference type="EMBL" id="PNIX01000335">
    <property type="protein sequence ID" value="PMP81242.1"/>
    <property type="molecule type" value="Genomic_DNA"/>
</dbReference>
<proteinExistence type="inferred from homology"/>
<dbReference type="Pfam" id="PF01758">
    <property type="entry name" value="SBF"/>
    <property type="match status" value="1"/>
</dbReference>
<keyword evidence="3" id="KW-0813">Transport</keyword>
<evidence type="ECO:0000256" key="4">
    <source>
        <dbReference type="ARBA" id="ARBA00022475"/>
    </source>
</evidence>
<keyword evidence="7 8" id="KW-0472">Membrane</keyword>
<dbReference type="InterPro" id="IPR002657">
    <property type="entry name" value="BilAc:Na_symport/Acr3"/>
</dbReference>
<feature type="transmembrane region" description="Helical" evidence="8">
    <location>
        <begin position="282"/>
        <end position="305"/>
    </location>
</feature>
<evidence type="ECO:0000256" key="8">
    <source>
        <dbReference type="SAM" id="Phobius"/>
    </source>
</evidence>
<dbReference type="GO" id="GO:0015104">
    <property type="term" value="F:antimonite transmembrane transporter activity"/>
    <property type="evidence" value="ECO:0007669"/>
    <property type="project" value="TreeGrafter"/>
</dbReference>
<name>A0A2J6X4D0_9BACT</name>
<gene>
    <name evidence="9" type="ORF">C0175_05810</name>
</gene>
<feature type="transmembrane region" description="Helical" evidence="8">
    <location>
        <begin position="164"/>
        <end position="185"/>
    </location>
</feature>
<dbReference type="PANTHER" id="PTHR43057">
    <property type="entry name" value="ARSENITE EFFLUX TRANSPORTER"/>
    <property type="match status" value="1"/>
</dbReference>
<feature type="transmembrane region" description="Helical" evidence="8">
    <location>
        <begin position="132"/>
        <end position="152"/>
    </location>
</feature>
<evidence type="ECO:0000256" key="7">
    <source>
        <dbReference type="ARBA" id="ARBA00023136"/>
    </source>
</evidence>
<comment type="caution">
    <text evidence="9">The sequence shown here is derived from an EMBL/GenBank/DDBJ whole genome shotgun (WGS) entry which is preliminary data.</text>
</comment>
<dbReference type="InterPro" id="IPR004706">
    <property type="entry name" value="Arsenical-R_Acr3"/>
</dbReference>
<evidence type="ECO:0000256" key="1">
    <source>
        <dbReference type="ARBA" id="ARBA00004651"/>
    </source>
</evidence>
<evidence type="ECO:0000256" key="3">
    <source>
        <dbReference type="ARBA" id="ARBA00022448"/>
    </source>
</evidence>
<evidence type="ECO:0000256" key="2">
    <source>
        <dbReference type="ARBA" id="ARBA00010110"/>
    </source>
</evidence>
<keyword evidence="4" id="KW-1003">Cell membrane</keyword>
<comment type="similarity">
    <text evidence="2">Belongs to the arsenical resistance-3 (ACR3) (TC 2.A.59) family.</text>
</comment>
<evidence type="ECO:0000256" key="6">
    <source>
        <dbReference type="ARBA" id="ARBA00022989"/>
    </source>
</evidence>
<dbReference type="GO" id="GO:0005886">
    <property type="term" value="C:plasma membrane"/>
    <property type="evidence" value="ECO:0007669"/>
    <property type="project" value="UniProtKB-SubCell"/>
</dbReference>
<feature type="transmembrane region" description="Helical" evidence="8">
    <location>
        <begin position="206"/>
        <end position="224"/>
    </location>
</feature>
<keyword evidence="6 8" id="KW-1133">Transmembrane helix</keyword>
<reference evidence="9 10" key="1">
    <citation type="submission" date="2018-01" db="EMBL/GenBank/DDBJ databases">
        <title>Metagenomic assembled genomes from two thermal pools in the Uzon Caldera, Kamchatka, Russia.</title>
        <authorList>
            <person name="Wilkins L."/>
            <person name="Ettinger C."/>
        </authorList>
    </citation>
    <scope>NUCLEOTIDE SEQUENCE [LARGE SCALE GENOMIC DNA]</scope>
    <source>
        <strain evidence="9">ARK-10</strain>
    </source>
</reference>
<dbReference type="InterPro" id="IPR038770">
    <property type="entry name" value="Na+/solute_symporter_sf"/>
</dbReference>
<evidence type="ECO:0000256" key="5">
    <source>
        <dbReference type="ARBA" id="ARBA00022692"/>
    </source>
</evidence>
<evidence type="ECO:0000313" key="10">
    <source>
        <dbReference type="Proteomes" id="UP000236910"/>
    </source>
</evidence>
<feature type="transmembrane region" description="Helical" evidence="8">
    <location>
        <begin position="40"/>
        <end position="62"/>
    </location>
</feature>
<feature type="transmembrane region" description="Helical" evidence="8">
    <location>
        <begin position="74"/>
        <end position="97"/>
    </location>
</feature>
<dbReference type="PANTHER" id="PTHR43057:SF1">
    <property type="entry name" value="ARSENICAL-RESISTANCE PROTEIN 3"/>
    <property type="match status" value="1"/>
</dbReference>
<protein>
    <submittedName>
        <fullName evidence="9">Bile acid:sodium symporter</fullName>
    </submittedName>
</protein>
<evidence type="ECO:0000313" key="9">
    <source>
        <dbReference type="EMBL" id="PMP81242.1"/>
    </source>
</evidence>
<dbReference type="Gene3D" id="1.20.1530.20">
    <property type="match status" value="1"/>
</dbReference>
<organism evidence="9 10">
    <name type="scientific">Caldisericum exile</name>
    <dbReference type="NCBI Taxonomy" id="693075"/>
    <lineage>
        <taxon>Bacteria</taxon>
        <taxon>Pseudomonadati</taxon>
        <taxon>Caldisericota/Cryosericota group</taxon>
        <taxon>Caldisericota</taxon>
        <taxon>Caldisericia</taxon>
        <taxon>Caldisericales</taxon>
        <taxon>Caldisericaceae</taxon>
        <taxon>Caldisericum</taxon>
    </lineage>
</organism>
<dbReference type="Proteomes" id="UP000236910">
    <property type="component" value="Unassembled WGS sequence"/>
</dbReference>
<keyword evidence="5 8" id="KW-0812">Transmembrane</keyword>
<sequence length="350" mass="38601">MEKFKEHLDKFIPLYVPISMVVGLLLGLPLSHQIAGSKSLFSVLNLVVVVGMVYPMMVGINMGEMTKSFRMWRLLIFGLIMGLVYPPIIIYLLTLLIPINSTLAFGLILAVAVPCSSMAIAYTGLSKGNTELATVLVIFSFILALLTVPMWLSVFGSSYHVAAPMYDIIKTLIIIVAIPMTLGYATRETIMLKGGKKAFARAKASFPAISLLGMYVIIFLIFMEQSQMIIGKWEKILIALAPLSLYYVITLLVFTLVDIAFKIKYKDHMALTFTATGKNEGTAMAIALGAGIGLAAIPAAITPLLQIPFLVTYMKMHWKIAGWFSKRSSKLVNEYELHEIEISQEDESAE</sequence>